<reference evidence="3" key="2">
    <citation type="submission" date="2012-01" db="EMBL/GenBank/DDBJ databases">
        <title>Complete sequence of chromosome of Rahnella aquatilis CIP 78.65.</title>
        <authorList>
            <person name="Lucas S."/>
            <person name="Han J."/>
            <person name="Lapidus A."/>
            <person name="Cheng J.-F."/>
            <person name="Goodwin L."/>
            <person name="Pitluck S."/>
            <person name="Peters L."/>
            <person name="Ovchinnikova G."/>
            <person name="Held B."/>
            <person name="Detter J.C."/>
            <person name="Han C."/>
            <person name="Tapia R."/>
            <person name="Land M."/>
            <person name="Hauser L."/>
            <person name="Kyrpides N."/>
            <person name="Ivanova N."/>
            <person name="Pagani I."/>
            <person name="Sobecky P."/>
            <person name="Martinez R."/>
            <person name="Woyke T."/>
        </authorList>
    </citation>
    <scope>NUCLEOTIDE SEQUENCE [LARGE SCALE GENOMIC DNA]</scope>
    <source>
        <strain evidence="3">ATCC 33071 / DSM 4594 / JCM 1683 / NBRC 105701 / NCIMB 13365 / CIP 78.65</strain>
    </source>
</reference>
<accession>H2J134</accession>
<evidence type="ECO:0000313" key="2">
    <source>
        <dbReference type="EMBL" id="AEX53412.1"/>
    </source>
</evidence>
<dbReference type="InterPro" id="IPR043037">
    <property type="entry name" value="CfaE_adhesin"/>
</dbReference>
<dbReference type="OrthoDB" id="6543917at2"/>
<evidence type="ECO:0000313" key="3">
    <source>
        <dbReference type="Proteomes" id="UP000009010"/>
    </source>
</evidence>
<dbReference type="AlphaFoldDB" id="H2J134"/>
<dbReference type="PATRIC" id="fig|745277.3.peg.3474"/>
<keyword evidence="3" id="KW-1185">Reference proteome</keyword>
<reference evidence="2 3" key="1">
    <citation type="journal article" date="2012" name="J. Bacteriol.">
        <title>Complete Genome Sequence of Rahnella aquatilis CIP 78.65.</title>
        <authorList>
            <person name="Martinez R.J."/>
            <person name="Bruce D."/>
            <person name="Detter C."/>
            <person name="Goodwin L.A."/>
            <person name="Han J."/>
            <person name="Han C.S."/>
            <person name="Held B."/>
            <person name="Land M.L."/>
            <person name="Mikhailova N."/>
            <person name="Nolan M."/>
            <person name="Pennacchio L."/>
            <person name="Pitluck S."/>
            <person name="Tapia R."/>
            <person name="Woyke T."/>
            <person name="Sobecky P.A."/>
        </authorList>
    </citation>
    <scope>NUCLEOTIDE SEQUENCE [LARGE SCALE GENOMIC DNA]</scope>
    <source>
        <strain evidence="3">ATCC 33071 / DSM 4594 / JCM 1683 / NBRC 105701 / NCIMB 13365 / CIP 78.65</strain>
    </source>
</reference>
<feature type="chain" id="PRO_5003562441" evidence="1">
    <location>
        <begin position="27"/>
        <end position="366"/>
    </location>
</feature>
<dbReference type="Proteomes" id="UP000009010">
    <property type="component" value="Chromosome"/>
</dbReference>
<organism evidence="2 3">
    <name type="scientific">Rahnella aquatilis (strain ATCC 33071 / DSM 4594 / JCM 1683 / NBRC 105701 / NCIMB 13365 / CIP 78.65)</name>
    <dbReference type="NCBI Taxonomy" id="745277"/>
    <lineage>
        <taxon>Bacteria</taxon>
        <taxon>Pseudomonadati</taxon>
        <taxon>Pseudomonadota</taxon>
        <taxon>Gammaproteobacteria</taxon>
        <taxon>Enterobacterales</taxon>
        <taxon>Yersiniaceae</taxon>
        <taxon>Rahnella</taxon>
    </lineage>
</organism>
<dbReference type="KEGG" id="raq:Rahaq2_3617"/>
<dbReference type="STRING" id="745277.Rahaq2_3617"/>
<dbReference type="EMBL" id="CP003244">
    <property type="protein sequence ID" value="AEX53412.1"/>
    <property type="molecule type" value="Genomic_DNA"/>
</dbReference>
<name>H2J134_RAHAC</name>
<evidence type="ECO:0000256" key="1">
    <source>
        <dbReference type="SAM" id="SignalP"/>
    </source>
</evidence>
<keyword evidence="1" id="KW-0732">Signal</keyword>
<gene>
    <name evidence="2" type="ordered locus">Rahaq2_3617</name>
</gene>
<protein>
    <submittedName>
        <fullName evidence="2">CblD like pilus biogenesis initiator</fullName>
    </submittedName>
</protein>
<feature type="signal peptide" evidence="1">
    <location>
        <begin position="1"/>
        <end position="26"/>
    </location>
</feature>
<dbReference type="eggNOG" id="ENOG5030W3V">
    <property type="taxonomic scope" value="Bacteria"/>
</dbReference>
<proteinExistence type="predicted"/>
<dbReference type="Gene3D" id="2.60.40.2520">
    <property type="entry name" value="CFA/I fimbrial subunit E, adhesin domain"/>
    <property type="match status" value="1"/>
</dbReference>
<dbReference type="InterPro" id="IPR010888">
    <property type="entry name" value="CblD"/>
</dbReference>
<dbReference type="Pfam" id="PF07434">
    <property type="entry name" value="CblD"/>
    <property type="match status" value="1"/>
</dbReference>
<sequence length="366" mass="39616">MKKIHSYIATVAVLLASAFFSTTTCAKPPAGRDTTAEFTFDKTAPKDSYIWNRESGGDDPSDFKNNWVCLSSTSPDNGQCATQTIQEGAPGSSQGNKSSIPLLFREKKSGATTIINLTAYRNVGGYGPWVINAAAHASSGNNGADATFYVPKQEIAKFPFGGNWQAELKVSLIDHYAGDVKAADWVAHISLKITDNNNQQIYLPEFGQAAPRVDLNMRPLPGTGGNQAQMTGRANIDMCLYDGYGSNSSSFTLKFEDQPQGSSSPSSGNFFIYTDHGDVNQSSGWIEYFVQMVLPDGNKMSIMRGHDIVIPDIQNAHVRPVHLPGIPQAVLCVPMPIELNTKAIDINSKQAGHYTGHLIVTFTSQL</sequence>
<dbReference type="RefSeq" id="WP_015698487.1">
    <property type="nucleotide sequence ID" value="NC_016818.1"/>
</dbReference>
<dbReference type="HOGENOM" id="CLU_042915_2_0_6"/>
<dbReference type="Gene3D" id="2.60.40.2040">
    <property type="entry name" value="CFA/I fimbrial subunit E, pilin domain"/>
    <property type="match status" value="1"/>
</dbReference>